<gene>
    <name evidence="1" type="ORF">SAMN05216360_103366</name>
</gene>
<reference evidence="2" key="1">
    <citation type="submission" date="2016-10" db="EMBL/GenBank/DDBJ databases">
        <authorList>
            <person name="Varghese N."/>
            <person name="Submissions S."/>
        </authorList>
    </citation>
    <scope>NUCLEOTIDE SEQUENCE [LARGE SCALE GENOMIC DNA]</scope>
    <source>
        <strain evidence="2">BL47</strain>
    </source>
</reference>
<protein>
    <submittedName>
        <fullName evidence="1">Uncharacterized protein</fullName>
    </submittedName>
</protein>
<sequence>MHHITKKTAGDRHGTVEVAGRAVTETGKTRQAETLVGAIGACAEANNAALAISPDRAFPW</sequence>
<organism evidence="1 2">
    <name type="scientific">Methylobacterium phyllostachyos</name>
    <dbReference type="NCBI Taxonomy" id="582672"/>
    <lineage>
        <taxon>Bacteria</taxon>
        <taxon>Pseudomonadati</taxon>
        <taxon>Pseudomonadota</taxon>
        <taxon>Alphaproteobacteria</taxon>
        <taxon>Hyphomicrobiales</taxon>
        <taxon>Methylobacteriaceae</taxon>
        <taxon>Methylobacterium</taxon>
    </lineage>
</organism>
<dbReference type="EMBL" id="FNHS01000003">
    <property type="protein sequence ID" value="SDM78593.1"/>
    <property type="molecule type" value="Genomic_DNA"/>
</dbReference>
<proteinExistence type="predicted"/>
<accession>A0A1G9W2R0</accession>
<dbReference type="AlphaFoldDB" id="A0A1G9W2R0"/>
<dbReference type="Proteomes" id="UP000198704">
    <property type="component" value="Unassembled WGS sequence"/>
</dbReference>
<name>A0A1G9W2R0_9HYPH</name>
<evidence type="ECO:0000313" key="2">
    <source>
        <dbReference type="Proteomes" id="UP000198704"/>
    </source>
</evidence>
<dbReference type="STRING" id="582672.SAMN05216360_103366"/>
<dbReference type="RefSeq" id="WP_091714467.1">
    <property type="nucleotide sequence ID" value="NZ_FNHS01000003.1"/>
</dbReference>
<keyword evidence="2" id="KW-1185">Reference proteome</keyword>
<evidence type="ECO:0000313" key="1">
    <source>
        <dbReference type="EMBL" id="SDM78593.1"/>
    </source>
</evidence>